<dbReference type="InParanoid" id="C3ZSN6"/>
<proteinExistence type="predicted"/>
<reference evidence="2" key="1">
    <citation type="journal article" date="2008" name="Nature">
        <title>The amphioxus genome and the evolution of the chordate karyotype.</title>
        <authorList>
            <consortium name="US DOE Joint Genome Institute (JGI-PGF)"/>
            <person name="Putnam N.H."/>
            <person name="Butts T."/>
            <person name="Ferrier D.E.K."/>
            <person name="Furlong R.F."/>
            <person name="Hellsten U."/>
            <person name="Kawashima T."/>
            <person name="Robinson-Rechavi M."/>
            <person name="Shoguchi E."/>
            <person name="Terry A."/>
            <person name="Yu J.-K."/>
            <person name="Benito-Gutierrez E.L."/>
            <person name="Dubchak I."/>
            <person name="Garcia-Fernandez J."/>
            <person name="Gibson-Brown J.J."/>
            <person name="Grigoriev I.V."/>
            <person name="Horton A.C."/>
            <person name="de Jong P.J."/>
            <person name="Jurka J."/>
            <person name="Kapitonov V.V."/>
            <person name="Kohara Y."/>
            <person name="Kuroki Y."/>
            <person name="Lindquist E."/>
            <person name="Lucas S."/>
            <person name="Osoegawa K."/>
            <person name="Pennacchio L.A."/>
            <person name="Salamov A.A."/>
            <person name="Satou Y."/>
            <person name="Sauka-Spengler T."/>
            <person name="Schmutz J."/>
            <person name="Shin-I T."/>
            <person name="Toyoda A."/>
            <person name="Bronner-Fraser M."/>
            <person name="Fujiyama A."/>
            <person name="Holland L.Z."/>
            <person name="Holland P.W.H."/>
            <person name="Satoh N."/>
            <person name="Rokhsar D.S."/>
        </authorList>
    </citation>
    <scope>NUCLEOTIDE SEQUENCE [LARGE SCALE GENOMIC DNA]</scope>
    <source>
        <strain evidence="2">S238N-H82</strain>
        <tissue evidence="2">Testes</tissue>
    </source>
</reference>
<gene>
    <name evidence="2" type="ORF">BRAFLDRAFT_63375</name>
</gene>
<dbReference type="AlphaFoldDB" id="C3ZSN6"/>
<accession>C3ZSN6</accession>
<sequence>MGNKLSHNISTEGGSEETTPQRIQCSNIEDHLIKNPFEGYTGYLIEARGRNGPRGKVFRTDRMNKQNKHEAIVTIYSYSMPSNPGAADGTYVVLQFMQSQKFFAVHKNKPSKLILTKNGWDPEYAEDITTTADRRVFLAKRSPPFSSDLIFRAASGGVTGVITLAKDRRNKPAILADLGEGHAEEAQKFKIFKPILKPATDDVTGDYLEAVSSPYLPLGVLTNGLMDARLRKSSVTAKSFLINEPLSTTSTPPIQTLIYPAPVRLQLTPKTLIYPAPVRLQLTPKTLIYPAPVRVQLTIKCADRLSGALNITCSARSFH</sequence>
<protein>
    <submittedName>
        <fullName evidence="2">Uncharacterized protein</fullName>
    </submittedName>
</protein>
<name>C3ZSN6_BRAFL</name>
<dbReference type="EMBL" id="GG666674">
    <property type="protein sequence ID" value="EEN44438.1"/>
    <property type="molecule type" value="Genomic_DNA"/>
</dbReference>
<feature type="region of interest" description="Disordered" evidence="1">
    <location>
        <begin position="1"/>
        <end position="21"/>
    </location>
</feature>
<evidence type="ECO:0000313" key="2">
    <source>
        <dbReference type="EMBL" id="EEN44438.1"/>
    </source>
</evidence>
<organism>
    <name type="scientific">Branchiostoma floridae</name>
    <name type="common">Florida lancelet</name>
    <name type="synonym">Amphioxus</name>
    <dbReference type="NCBI Taxonomy" id="7739"/>
    <lineage>
        <taxon>Eukaryota</taxon>
        <taxon>Metazoa</taxon>
        <taxon>Chordata</taxon>
        <taxon>Cephalochordata</taxon>
        <taxon>Leptocardii</taxon>
        <taxon>Amphioxiformes</taxon>
        <taxon>Branchiostomatidae</taxon>
        <taxon>Branchiostoma</taxon>
    </lineage>
</organism>
<evidence type="ECO:0000256" key="1">
    <source>
        <dbReference type="SAM" id="MobiDB-lite"/>
    </source>
</evidence>